<dbReference type="InterPro" id="IPR050509">
    <property type="entry name" value="CoA-transferase_III"/>
</dbReference>
<dbReference type="Gene3D" id="3.30.1540.10">
    <property type="entry name" value="formyl-coa transferase, domain 3"/>
    <property type="match status" value="1"/>
</dbReference>
<accession>A0A5Q5CK13</accession>
<dbReference type="GO" id="GO:0003824">
    <property type="term" value="F:catalytic activity"/>
    <property type="evidence" value="ECO:0007669"/>
    <property type="project" value="InterPro"/>
</dbReference>
<dbReference type="EMBL" id="CP000580">
    <property type="protein sequence ID" value="ABN99810.1"/>
    <property type="molecule type" value="Genomic_DNA"/>
</dbReference>
<proteinExistence type="predicted"/>
<dbReference type="Pfam" id="PF02515">
    <property type="entry name" value="CoA_transf_3"/>
    <property type="match status" value="1"/>
</dbReference>
<dbReference type="InterPro" id="IPR044855">
    <property type="entry name" value="CoA-Trfase_III_dom3_sf"/>
</dbReference>
<name>A0A5Q5CK13_MYCSJ</name>
<gene>
    <name evidence="2" type="ordered locus">Mjls_4036</name>
</gene>
<feature type="region of interest" description="Disordered" evidence="1">
    <location>
        <begin position="346"/>
        <end position="376"/>
    </location>
</feature>
<dbReference type="SUPFAM" id="SSF89796">
    <property type="entry name" value="CoA-transferase family III (CaiB/BaiF)"/>
    <property type="match status" value="1"/>
</dbReference>
<reference evidence="2" key="1">
    <citation type="submission" date="2007-02" db="EMBL/GenBank/DDBJ databases">
        <title>Complete sequence of Mycobacterium sp. JLS.</title>
        <authorList>
            <consortium name="US DOE Joint Genome Institute"/>
            <person name="Copeland A."/>
            <person name="Lucas S."/>
            <person name="Lapidus A."/>
            <person name="Barry K."/>
            <person name="Detter J.C."/>
            <person name="Glavina del Rio T."/>
            <person name="Hammon N."/>
            <person name="Israni S."/>
            <person name="Dalin E."/>
            <person name="Tice H."/>
            <person name="Pitluck S."/>
            <person name="Chain P."/>
            <person name="Malfatti S."/>
            <person name="Shin M."/>
            <person name="Vergez L."/>
            <person name="Schmutz J."/>
            <person name="Larimer F."/>
            <person name="Land M."/>
            <person name="Hauser L."/>
            <person name="Kyrpides N."/>
            <person name="Mikhailova N."/>
            <person name="Miller C.D."/>
            <person name="Anderson A.J."/>
            <person name="Sims R.C."/>
            <person name="Richardson P."/>
        </authorList>
    </citation>
    <scope>NUCLEOTIDE SEQUENCE [LARGE SCALE GENOMIC DNA]</scope>
    <source>
        <strain evidence="2">JLS</strain>
    </source>
</reference>
<dbReference type="KEGG" id="mjl:Mjls_4036"/>
<organism evidence="2">
    <name type="scientific">Mycobacterium sp. (strain JLS)</name>
    <dbReference type="NCBI Taxonomy" id="164757"/>
    <lineage>
        <taxon>Bacteria</taxon>
        <taxon>Bacillati</taxon>
        <taxon>Actinomycetota</taxon>
        <taxon>Actinomycetes</taxon>
        <taxon>Mycobacteriales</taxon>
        <taxon>Mycobacteriaceae</taxon>
        <taxon>Mycobacterium</taxon>
    </lineage>
</organism>
<evidence type="ECO:0000256" key="1">
    <source>
        <dbReference type="SAM" id="MobiDB-lite"/>
    </source>
</evidence>
<dbReference type="InterPro" id="IPR003673">
    <property type="entry name" value="CoA-Trfase_fam_III"/>
</dbReference>
<feature type="compositionally biased region" description="Pro residues" evidence="1">
    <location>
        <begin position="355"/>
        <end position="376"/>
    </location>
</feature>
<dbReference type="PANTHER" id="PTHR48228">
    <property type="entry name" value="SUCCINYL-COA--D-CITRAMALATE COA-TRANSFERASE"/>
    <property type="match status" value="1"/>
</dbReference>
<dbReference type="PANTHER" id="PTHR48228:SF5">
    <property type="entry name" value="ALPHA-METHYLACYL-COA RACEMASE"/>
    <property type="match status" value="1"/>
</dbReference>
<evidence type="ECO:0000313" key="2">
    <source>
        <dbReference type="EMBL" id="ABN99810.1"/>
    </source>
</evidence>
<dbReference type="InterPro" id="IPR023606">
    <property type="entry name" value="CoA-Trfase_III_dom_1_sf"/>
</dbReference>
<protein>
    <submittedName>
        <fullName evidence="2">L-carnitine dehydratase/bile acid-inducible protein F</fullName>
    </submittedName>
</protein>
<dbReference type="Gene3D" id="3.40.50.10540">
    <property type="entry name" value="Crotonobetainyl-coa:carnitine coa-transferase, domain 1"/>
    <property type="match status" value="1"/>
</dbReference>
<sequence>MNDPSDTGYYGAVVDGSPPIPAGPLAGVKVVELAGMGPGPHAAMLLADLGAEVVRVERPGRGGGGAQLRGRRIVSADLKDAGDLDQVRRLIDRSDVLIEGFRPGVTERMGLGPDECCRRNRGLVYTRVTGWGQTGPRAAQAGHDINYIGLTGLLHAIGPPDRPPAPPLNVVGDYGGGSLFAVVGVLAALVERQTSGRGQVVDAAIVNGTALLAHVLWSMRADGRWSGERGANIFDGSAPFYRTYECADGGFVAVGALEPQFYAELLRLLDIDPETLGPQRDRAGWPAMGRLLADRFRQYPRDHWSEVFAGTDACVTPVLTIAEAMEDSHLSARGVFVDVNGVRQPGPAPLFSRTPAPPPAPPRARPVTPTSPPPSR</sequence>
<dbReference type="AlphaFoldDB" id="A0A5Q5CK13"/>